<dbReference type="EMBL" id="AKFS01000253">
    <property type="protein sequence ID" value="EJF39124.1"/>
    <property type="molecule type" value="Genomic_DNA"/>
</dbReference>
<keyword evidence="2" id="KW-1185">Reference proteome</keyword>
<evidence type="ECO:0000313" key="2">
    <source>
        <dbReference type="Proteomes" id="UP000004578"/>
    </source>
</evidence>
<accession>J0MXN5</accession>
<feature type="non-terminal residue" evidence="1">
    <location>
        <position position="39"/>
    </location>
</feature>
<protein>
    <submittedName>
        <fullName evidence="1">Uncharacterized protein</fullName>
    </submittedName>
</protein>
<reference evidence="1 2" key="1">
    <citation type="submission" date="2012-05" db="EMBL/GenBank/DDBJ databases">
        <authorList>
            <person name="Harkins D.M."/>
            <person name="Madupu R."/>
            <person name="Durkin A.S."/>
            <person name="Torralba M."/>
            <person name="Methe B."/>
            <person name="Sutton G.G."/>
            <person name="Nelson K.E."/>
        </authorList>
    </citation>
    <scope>NUCLEOTIDE SEQUENCE [LARGE SCALE GENOMIC DNA]</scope>
    <source>
        <strain evidence="1 2">F0490</strain>
    </source>
</reference>
<proteinExistence type="predicted"/>
<organism evidence="1 2">
    <name type="scientific">Schaalia georgiae F0490</name>
    <dbReference type="NCBI Taxonomy" id="1125717"/>
    <lineage>
        <taxon>Bacteria</taxon>
        <taxon>Bacillati</taxon>
        <taxon>Actinomycetota</taxon>
        <taxon>Actinomycetes</taxon>
        <taxon>Actinomycetales</taxon>
        <taxon>Actinomycetaceae</taxon>
        <taxon>Schaalia</taxon>
    </lineage>
</organism>
<comment type="caution">
    <text evidence="1">The sequence shown here is derived from an EMBL/GenBank/DDBJ whole genome shotgun (WGS) entry which is preliminary data.</text>
</comment>
<dbReference type="Proteomes" id="UP000004578">
    <property type="component" value="Unassembled WGS sequence"/>
</dbReference>
<sequence length="39" mass="4127">MPLTGAHLRRLGVRDPERASALLAGLPGPECAWARCAGR</sequence>
<name>J0MXN5_9ACTO</name>
<gene>
    <name evidence="1" type="ORF">HMPREF1317_1050</name>
</gene>
<evidence type="ECO:0000313" key="1">
    <source>
        <dbReference type="EMBL" id="EJF39124.1"/>
    </source>
</evidence>
<dbReference type="AlphaFoldDB" id="J0MXN5"/>